<evidence type="ECO:0000313" key="1">
    <source>
        <dbReference type="EMBL" id="EYC33549.1"/>
    </source>
</evidence>
<dbReference type="Proteomes" id="UP000024635">
    <property type="component" value="Unassembled WGS sequence"/>
</dbReference>
<name>A0A016W166_9BILA</name>
<dbReference type="EMBL" id="JARK01001338">
    <property type="protein sequence ID" value="EYC33549.1"/>
    <property type="molecule type" value="Genomic_DNA"/>
</dbReference>
<gene>
    <name evidence="1" type="primary">Acey_s0002.g853</name>
    <name evidence="1" type="ORF">Y032_0002g853</name>
</gene>
<dbReference type="AlphaFoldDB" id="A0A016W166"/>
<reference evidence="2" key="1">
    <citation type="journal article" date="2015" name="Nat. Genet.">
        <title>The genome and transcriptome of the zoonotic hookworm Ancylostoma ceylanicum identify infection-specific gene families.</title>
        <authorList>
            <person name="Schwarz E.M."/>
            <person name="Hu Y."/>
            <person name="Antoshechkin I."/>
            <person name="Miller M.M."/>
            <person name="Sternberg P.W."/>
            <person name="Aroian R.V."/>
        </authorList>
    </citation>
    <scope>NUCLEOTIDE SEQUENCE</scope>
    <source>
        <strain evidence="2">HY135</strain>
    </source>
</reference>
<proteinExistence type="predicted"/>
<keyword evidence="2" id="KW-1185">Reference proteome</keyword>
<comment type="caution">
    <text evidence="1">The sequence shown here is derived from an EMBL/GenBank/DDBJ whole genome shotgun (WGS) entry which is preliminary data.</text>
</comment>
<evidence type="ECO:0000313" key="2">
    <source>
        <dbReference type="Proteomes" id="UP000024635"/>
    </source>
</evidence>
<organism evidence="1 2">
    <name type="scientific">Ancylostoma ceylanicum</name>
    <dbReference type="NCBI Taxonomy" id="53326"/>
    <lineage>
        <taxon>Eukaryota</taxon>
        <taxon>Metazoa</taxon>
        <taxon>Ecdysozoa</taxon>
        <taxon>Nematoda</taxon>
        <taxon>Chromadorea</taxon>
        <taxon>Rhabditida</taxon>
        <taxon>Rhabditina</taxon>
        <taxon>Rhabditomorpha</taxon>
        <taxon>Strongyloidea</taxon>
        <taxon>Ancylostomatidae</taxon>
        <taxon>Ancylostomatinae</taxon>
        <taxon>Ancylostoma</taxon>
    </lineage>
</organism>
<sequence length="220" mass="26034">MHLFTRQIFRRWWEEKCPSQARMPGAVFWPRETWHLSARNLTNLWVECDDRIESPTQQKKMSTMRSFPPKRIEKLGKLNNTSRTSRNSEYSPGKQVLFKKCVSFHQLQKVCKTKRETDFVKKSAGKKGHYNRLYCVSPRLVTGVYHHEGKRSEPGDSDWRIRAATTPICWNSNGVNLSYLYLAPYAPYESNRWARRAVRMRQLKSFGYTPFSLMMIHTHL</sequence>
<protein>
    <submittedName>
        <fullName evidence="1">Uncharacterized protein</fullName>
    </submittedName>
</protein>
<accession>A0A016W166</accession>